<dbReference type="CDD" id="cd00086">
    <property type="entry name" value="homeodomain"/>
    <property type="match status" value="1"/>
</dbReference>
<dbReference type="Proteomes" id="UP000515158">
    <property type="component" value="Unplaced"/>
</dbReference>
<dbReference type="AlphaFoldDB" id="A0A6P9A8C8"/>
<proteinExistence type="predicted"/>
<feature type="DNA-binding region" description="Homeobox" evidence="5">
    <location>
        <begin position="148"/>
        <end position="197"/>
    </location>
</feature>
<evidence type="ECO:0000256" key="6">
    <source>
        <dbReference type="RuleBase" id="RU000682"/>
    </source>
</evidence>
<dbReference type="SMART" id="SM00389">
    <property type="entry name" value="HOX"/>
    <property type="match status" value="1"/>
</dbReference>
<dbReference type="Gene3D" id="1.10.10.60">
    <property type="entry name" value="Homeodomain-like"/>
    <property type="match status" value="1"/>
</dbReference>
<accession>A0A6P9A8C8</accession>
<name>A0A6P9A8C8_THRPL</name>
<dbReference type="InterPro" id="IPR000047">
    <property type="entry name" value="HTH_motif"/>
</dbReference>
<keyword evidence="3 5" id="KW-0371">Homeobox</keyword>
<dbReference type="PROSITE" id="PS50071">
    <property type="entry name" value="HOMEOBOX_2"/>
    <property type="match status" value="1"/>
</dbReference>
<evidence type="ECO:0000256" key="5">
    <source>
        <dbReference type="PROSITE-ProRule" id="PRU00108"/>
    </source>
</evidence>
<evidence type="ECO:0000256" key="2">
    <source>
        <dbReference type="ARBA" id="ARBA00023125"/>
    </source>
</evidence>
<dbReference type="InterPro" id="IPR017970">
    <property type="entry name" value="Homeobox_CS"/>
</dbReference>
<evidence type="ECO:0000259" key="8">
    <source>
        <dbReference type="PROSITE" id="PS50071"/>
    </source>
</evidence>
<dbReference type="KEGG" id="tpal:117653023"/>
<dbReference type="PROSITE" id="PS00027">
    <property type="entry name" value="HOMEOBOX_1"/>
    <property type="match status" value="1"/>
</dbReference>
<feature type="region of interest" description="Disordered" evidence="7">
    <location>
        <begin position="216"/>
        <end position="241"/>
    </location>
</feature>
<evidence type="ECO:0000256" key="4">
    <source>
        <dbReference type="ARBA" id="ARBA00023242"/>
    </source>
</evidence>
<feature type="compositionally biased region" description="Basic and acidic residues" evidence="7">
    <location>
        <begin position="218"/>
        <end position="228"/>
    </location>
</feature>
<feature type="domain" description="Homeobox" evidence="8">
    <location>
        <begin position="146"/>
        <end position="196"/>
    </location>
</feature>
<protein>
    <submittedName>
        <fullName evidence="10">Homeobox protein Nkx-3.1-like</fullName>
    </submittedName>
</protein>
<dbReference type="OrthoDB" id="6159439at2759"/>
<dbReference type="PANTHER" id="PTHR24340">
    <property type="entry name" value="HOMEOBOX PROTEIN NKX"/>
    <property type="match status" value="1"/>
</dbReference>
<dbReference type="InterPro" id="IPR020479">
    <property type="entry name" value="HD_metazoa"/>
</dbReference>
<dbReference type="InterPro" id="IPR001356">
    <property type="entry name" value="HD"/>
</dbReference>
<keyword evidence="4 5" id="KW-0539">Nucleus</keyword>
<keyword evidence="2 5" id="KW-0238">DNA-binding</keyword>
<dbReference type="GO" id="GO:0030154">
    <property type="term" value="P:cell differentiation"/>
    <property type="evidence" value="ECO:0007669"/>
    <property type="project" value="TreeGrafter"/>
</dbReference>
<keyword evidence="9" id="KW-1185">Reference proteome</keyword>
<evidence type="ECO:0000313" key="10">
    <source>
        <dbReference type="RefSeq" id="XP_034254252.1"/>
    </source>
</evidence>
<gene>
    <name evidence="10" type="primary">LOC117653023</name>
</gene>
<dbReference type="InParanoid" id="A0A6P9A8C8"/>
<evidence type="ECO:0000313" key="9">
    <source>
        <dbReference type="Proteomes" id="UP000515158"/>
    </source>
</evidence>
<sequence length="285" mass="31665">MLAAQEQPSFAPRDAPTYVLPDTPPPGPHHYHHHAGYYHQYHHGLAATPFSVRDILAEHHAGGVGSPWAEAQPEEFGDPLQYPGPEYYCSTLLQQYEQPPLQQQQPQQLQHQHVAGSPFVYEATACSPSPASTTSTSSMAVMACSSAAQVHELEQRFRHQRYLSAPEREHLAVAIGLTPTQVKIWFQNRRYKNKRGDLPLPLASLASASTCRTPAFGEAKRPAAEHQQHHQQHMPPAAAPEGFFQNGFTFGQLQEAPQLHAPAGIKQEHPELDFNVEQAGAMFQW</sequence>
<dbReference type="Pfam" id="PF00046">
    <property type="entry name" value="Homeodomain"/>
    <property type="match status" value="1"/>
</dbReference>
<dbReference type="RefSeq" id="XP_034254252.1">
    <property type="nucleotide sequence ID" value="XM_034398361.1"/>
</dbReference>
<dbReference type="PRINTS" id="PR00031">
    <property type="entry name" value="HTHREPRESSR"/>
</dbReference>
<comment type="subcellular location">
    <subcellularLocation>
        <location evidence="1 5 6">Nucleus</location>
    </subcellularLocation>
</comment>
<evidence type="ECO:0000256" key="1">
    <source>
        <dbReference type="ARBA" id="ARBA00004123"/>
    </source>
</evidence>
<dbReference type="GO" id="GO:0000978">
    <property type="term" value="F:RNA polymerase II cis-regulatory region sequence-specific DNA binding"/>
    <property type="evidence" value="ECO:0007669"/>
    <property type="project" value="TreeGrafter"/>
</dbReference>
<dbReference type="GO" id="GO:0000981">
    <property type="term" value="F:DNA-binding transcription factor activity, RNA polymerase II-specific"/>
    <property type="evidence" value="ECO:0007669"/>
    <property type="project" value="InterPro"/>
</dbReference>
<dbReference type="InterPro" id="IPR009057">
    <property type="entry name" value="Homeodomain-like_sf"/>
</dbReference>
<evidence type="ECO:0000256" key="3">
    <source>
        <dbReference type="ARBA" id="ARBA00023155"/>
    </source>
</evidence>
<dbReference type="InterPro" id="IPR050394">
    <property type="entry name" value="Homeobox_NK-like"/>
</dbReference>
<dbReference type="SUPFAM" id="SSF46689">
    <property type="entry name" value="Homeodomain-like"/>
    <property type="match status" value="1"/>
</dbReference>
<evidence type="ECO:0000256" key="7">
    <source>
        <dbReference type="SAM" id="MobiDB-lite"/>
    </source>
</evidence>
<reference evidence="10" key="1">
    <citation type="submission" date="2025-08" db="UniProtKB">
        <authorList>
            <consortium name="RefSeq"/>
        </authorList>
    </citation>
    <scope>IDENTIFICATION</scope>
    <source>
        <tissue evidence="10">Total insect</tissue>
    </source>
</reference>
<organism evidence="10">
    <name type="scientific">Thrips palmi</name>
    <name type="common">Melon thrips</name>
    <dbReference type="NCBI Taxonomy" id="161013"/>
    <lineage>
        <taxon>Eukaryota</taxon>
        <taxon>Metazoa</taxon>
        <taxon>Ecdysozoa</taxon>
        <taxon>Arthropoda</taxon>
        <taxon>Hexapoda</taxon>
        <taxon>Insecta</taxon>
        <taxon>Pterygota</taxon>
        <taxon>Neoptera</taxon>
        <taxon>Paraneoptera</taxon>
        <taxon>Thysanoptera</taxon>
        <taxon>Terebrantia</taxon>
        <taxon>Thripoidea</taxon>
        <taxon>Thripidae</taxon>
        <taxon>Thrips</taxon>
    </lineage>
</organism>
<dbReference type="PRINTS" id="PR00024">
    <property type="entry name" value="HOMEOBOX"/>
</dbReference>
<dbReference type="GO" id="GO:0005634">
    <property type="term" value="C:nucleus"/>
    <property type="evidence" value="ECO:0007669"/>
    <property type="project" value="UniProtKB-SubCell"/>
</dbReference>
<dbReference type="GeneID" id="117653023"/>
<feature type="region of interest" description="Disordered" evidence="7">
    <location>
        <begin position="1"/>
        <end position="34"/>
    </location>
</feature>